<accession>A0A1H5NPP7</accession>
<organism evidence="1 2">
    <name type="scientific">Pseudomonas deceptionensis</name>
    <dbReference type="NCBI Taxonomy" id="882211"/>
    <lineage>
        <taxon>Bacteria</taxon>
        <taxon>Pseudomonadati</taxon>
        <taxon>Pseudomonadota</taxon>
        <taxon>Gammaproteobacteria</taxon>
        <taxon>Pseudomonadales</taxon>
        <taxon>Pseudomonadaceae</taxon>
        <taxon>Pseudomonas</taxon>
    </lineage>
</organism>
<gene>
    <name evidence="1" type="ORF">SAMN04489800_3808</name>
</gene>
<reference evidence="1" key="1">
    <citation type="submission" date="2016-10" db="EMBL/GenBank/DDBJ databases">
        <authorList>
            <person name="Varghese N."/>
            <person name="Submissions S."/>
        </authorList>
    </citation>
    <scope>NUCLEOTIDE SEQUENCE [LARGE SCALE GENOMIC DNA]</scope>
    <source>
        <strain evidence="1">LMG 25555</strain>
    </source>
</reference>
<dbReference type="AlphaFoldDB" id="A0A1H5NPP7"/>
<dbReference type="Proteomes" id="UP000183613">
    <property type="component" value="Unassembled WGS sequence"/>
</dbReference>
<protein>
    <submittedName>
        <fullName evidence="1">Uncharacterized protein</fullName>
    </submittedName>
</protein>
<proteinExistence type="predicted"/>
<name>A0A1H5NPP7_PSEDM</name>
<evidence type="ECO:0000313" key="2">
    <source>
        <dbReference type="Proteomes" id="UP000183613"/>
    </source>
</evidence>
<evidence type="ECO:0000313" key="1">
    <source>
        <dbReference type="EMBL" id="SEF03533.1"/>
    </source>
</evidence>
<dbReference type="EMBL" id="FNUD01000002">
    <property type="protein sequence ID" value="SEF03533.1"/>
    <property type="molecule type" value="Genomic_DNA"/>
</dbReference>
<keyword evidence="2" id="KW-1185">Reference proteome</keyword>
<comment type="caution">
    <text evidence="1">The sequence shown here is derived from an EMBL/GenBank/DDBJ whole genome shotgun (WGS) entry which is preliminary data.</text>
</comment>
<sequence>MSINRILLNRMVVSGNSPHIKLLRKRSINPLGSFLAFVGLIFSGEALAHIVSYSDVVASYSDCTFQITGFNYVYGITLNFNAATQARIDYSTFQSRGYLLMAYNANGTPINSEDIADSALDGKSNDQLYGDDNYVLYFSQGGQGGVNWSKANAFSARLVMKIPIARISTWPAIGVRAANVLTTRGGLSVADEKGWIYIGPSTKGGNCPHYSNPTDPPPAVFPKVTMTAPDWNLGELPAGEETVLALPATKDQLCFNYEGVTALTSQRYLINATNSNGLSANGRYLLKSLEDSSQTVPYTLTLKSSTDAVFLPNTLNRLFSLDAGGRTCFTPTFNAQPDKTVKAGAYSDILTFTVVAKP</sequence>